<proteinExistence type="inferred from homology"/>
<dbReference type="InterPro" id="IPR011977">
    <property type="entry name" value="Pept_M3B_clade3"/>
</dbReference>
<dbReference type="CDD" id="cd09607">
    <property type="entry name" value="M3B_PepF"/>
    <property type="match status" value="1"/>
</dbReference>
<dbReference type="PANTHER" id="PTHR34217:SF1">
    <property type="entry name" value="CARBOXYPEPTIDASE 1"/>
    <property type="match status" value="1"/>
</dbReference>
<dbReference type="InterPro" id="IPR001333">
    <property type="entry name" value="Peptidase_M32_Taq"/>
</dbReference>
<dbReference type="PANTHER" id="PTHR34217">
    <property type="entry name" value="METAL-DEPENDENT CARBOXYPEPTIDASE"/>
    <property type="match status" value="1"/>
</dbReference>
<evidence type="ECO:0000256" key="5">
    <source>
        <dbReference type="ARBA" id="ARBA00023049"/>
    </source>
</evidence>
<dbReference type="Pfam" id="PF08439">
    <property type="entry name" value="Peptidase_M3_N"/>
    <property type="match status" value="1"/>
</dbReference>
<feature type="domain" description="Peptidase M3A/M3B catalytic" evidence="7">
    <location>
        <begin position="195"/>
        <end position="584"/>
    </location>
</feature>
<gene>
    <name evidence="9" type="ORF">SAMN03084138_00556</name>
</gene>
<evidence type="ECO:0000313" key="10">
    <source>
        <dbReference type="Proteomes" id="UP000182692"/>
    </source>
</evidence>
<dbReference type="GO" id="GO:0046872">
    <property type="term" value="F:metal ion binding"/>
    <property type="evidence" value="ECO:0007669"/>
    <property type="project" value="UniProtKB-UniRule"/>
</dbReference>
<dbReference type="InterPro" id="IPR034006">
    <property type="entry name" value="M3B_PepF_2"/>
</dbReference>
<protein>
    <submittedName>
        <fullName evidence="9">Oligoendopeptidase F</fullName>
    </submittedName>
</protein>
<dbReference type="STRING" id="1121869.SAMN03084138_00556"/>
<dbReference type="AlphaFoldDB" id="A0A1I5KAY9"/>
<dbReference type="InterPro" id="IPR013647">
    <property type="entry name" value="OligopepF_N_dom"/>
</dbReference>
<dbReference type="InterPro" id="IPR042088">
    <property type="entry name" value="OligoPept_F_C"/>
</dbReference>
<keyword evidence="5 6" id="KW-0482">Metalloprotease</keyword>
<dbReference type="OrthoDB" id="9766487at2"/>
<name>A0A1I5KAY9_9GAMM</name>
<comment type="similarity">
    <text evidence="6">Belongs to the peptidase M3 family.</text>
</comment>
<evidence type="ECO:0000259" key="8">
    <source>
        <dbReference type="Pfam" id="PF08439"/>
    </source>
</evidence>
<evidence type="ECO:0000256" key="1">
    <source>
        <dbReference type="ARBA" id="ARBA00022670"/>
    </source>
</evidence>
<keyword evidence="2 6" id="KW-0479">Metal-binding</keyword>
<dbReference type="EMBL" id="FOWR01000003">
    <property type="protein sequence ID" value="SFO82242.1"/>
    <property type="molecule type" value="Genomic_DNA"/>
</dbReference>
<keyword evidence="1 6" id="KW-0645">Protease</keyword>
<evidence type="ECO:0000256" key="6">
    <source>
        <dbReference type="RuleBase" id="RU003435"/>
    </source>
</evidence>
<evidence type="ECO:0000313" key="9">
    <source>
        <dbReference type="EMBL" id="SFO82242.1"/>
    </source>
</evidence>
<dbReference type="Pfam" id="PF01432">
    <property type="entry name" value="Peptidase_M3"/>
    <property type="match status" value="1"/>
</dbReference>
<dbReference type="Gene3D" id="1.20.140.70">
    <property type="entry name" value="Oligopeptidase f, N-terminal domain"/>
    <property type="match status" value="1"/>
</dbReference>
<evidence type="ECO:0000256" key="3">
    <source>
        <dbReference type="ARBA" id="ARBA00022801"/>
    </source>
</evidence>
<dbReference type="Proteomes" id="UP000182692">
    <property type="component" value="Unassembled WGS sequence"/>
</dbReference>
<evidence type="ECO:0000259" key="7">
    <source>
        <dbReference type="Pfam" id="PF01432"/>
    </source>
</evidence>
<evidence type="ECO:0000256" key="2">
    <source>
        <dbReference type="ARBA" id="ARBA00022723"/>
    </source>
</evidence>
<comment type="cofactor">
    <cofactor evidence="6">
        <name>Zn(2+)</name>
        <dbReference type="ChEBI" id="CHEBI:29105"/>
    </cofactor>
    <text evidence="6">Binds 1 zinc ion.</text>
</comment>
<dbReference type="GO" id="GO:0004181">
    <property type="term" value="F:metallocarboxypeptidase activity"/>
    <property type="evidence" value="ECO:0007669"/>
    <property type="project" value="InterPro"/>
</dbReference>
<sequence>MTAPSWDFSFVYQGLSDRAITADLTQSQDLLNTLKNHPASSVEDCQHALSLFDQITNLLLSVANYASCLSSVDAADDQAKALVIKCDVLFSSLSQAFSPFESLLAASDEAFFDSVLAGSDESGSYQRHAFRLSRLRHQQTYRLSVPEEQLLSAMQVDGKNAWGRLYDDITGTLKVTLVMESGKEEIMGLSQAASLLYGNDSERREPAWRAIRHAMEQQDITFAAILNAIASNRLTEYEKRSHTRPLHFLAPALESSRIEQKTLDTMMGVAKQSQALGRRAAKAMATLFGTSTLTPWDELAAMPALNNGEENTPSATYSFEEAIVIIRRAFSAVNPEMADFVDMMVRENLIDAAAQPNKSMGAYCTKIPKTRTPLVFMTWGNSMSDVLTLAHELGHAFHNWVMKDMPFVETQYPMTLAETASIFAENVVRDALLEEAKSEQDTLLMLWEEAQTAVALLLNIPVRFEFERAFYEKRQQGELTPSQLRTLMADTWKDWYGDAMSEPNDLFWATKLHFSIAEISFYNYPYLFGYLFSTGVYARREAKGSAFYEDYKALLKDTGRMTAEDVAKKHLGVDIQDSAFWLESIAIAEKRIAAFEAVLATRQH</sequence>
<reference evidence="9 10" key="1">
    <citation type="submission" date="2016-10" db="EMBL/GenBank/DDBJ databases">
        <authorList>
            <person name="de Groot N.N."/>
        </authorList>
    </citation>
    <scope>NUCLEOTIDE SEQUENCE [LARGE SCALE GENOMIC DNA]</scope>
    <source>
        <strain evidence="9 10">DSM 15893</strain>
    </source>
</reference>
<dbReference type="GeneID" id="35872746"/>
<dbReference type="InterPro" id="IPR001567">
    <property type="entry name" value="Pept_M3A_M3B_dom"/>
</dbReference>
<keyword evidence="4 6" id="KW-0862">Zinc</keyword>
<dbReference type="Gene3D" id="1.10.1370.20">
    <property type="entry name" value="Oligoendopeptidase f, C-terminal domain"/>
    <property type="match status" value="1"/>
</dbReference>
<keyword evidence="3 6" id="KW-0378">Hydrolase</keyword>
<accession>A0A1I5KAY9</accession>
<dbReference type="GO" id="GO:0006508">
    <property type="term" value="P:proteolysis"/>
    <property type="evidence" value="ECO:0007669"/>
    <property type="project" value="UniProtKB-KW"/>
</dbReference>
<dbReference type="NCBIfam" id="TIGR02290">
    <property type="entry name" value="M3_fam_3"/>
    <property type="match status" value="1"/>
</dbReference>
<dbReference type="RefSeq" id="WP_074925194.1">
    <property type="nucleotide sequence ID" value="NZ_FOWR01000003.1"/>
</dbReference>
<dbReference type="GO" id="GO:0004222">
    <property type="term" value="F:metalloendopeptidase activity"/>
    <property type="evidence" value="ECO:0007669"/>
    <property type="project" value="InterPro"/>
</dbReference>
<dbReference type="SUPFAM" id="SSF55486">
    <property type="entry name" value="Metalloproteases ('zincins'), catalytic domain"/>
    <property type="match status" value="1"/>
</dbReference>
<organism evidence="9 10">
    <name type="scientific">Enterovibrio norvegicus DSM 15893</name>
    <dbReference type="NCBI Taxonomy" id="1121869"/>
    <lineage>
        <taxon>Bacteria</taxon>
        <taxon>Pseudomonadati</taxon>
        <taxon>Pseudomonadota</taxon>
        <taxon>Gammaproteobacteria</taxon>
        <taxon>Vibrionales</taxon>
        <taxon>Vibrionaceae</taxon>
        <taxon>Enterovibrio</taxon>
    </lineage>
</organism>
<evidence type="ECO:0000256" key="4">
    <source>
        <dbReference type="ARBA" id="ARBA00022833"/>
    </source>
</evidence>
<feature type="domain" description="Oligopeptidase F N-terminal" evidence="8">
    <location>
        <begin position="125"/>
        <end position="174"/>
    </location>
</feature>